<keyword evidence="1" id="KW-0732">Signal</keyword>
<accession>A0A8H3QV09</accession>
<dbReference type="AlphaFoldDB" id="A0A8H3QV09"/>
<comment type="caution">
    <text evidence="2">The sequence shown here is derived from an EMBL/GenBank/DDBJ whole genome shotgun (WGS) entry which is preliminary data.</text>
</comment>
<protein>
    <submittedName>
        <fullName evidence="2">Uncharacterized protein</fullName>
    </submittedName>
</protein>
<dbReference type="PROSITE" id="PS51257">
    <property type="entry name" value="PROKAR_LIPOPROTEIN"/>
    <property type="match status" value="1"/>
</dbReference>
<dbReference type="OrthoDB" id="2443686at2759"/>
<dbReference type="Proteomes" id="UP000615446">
    <property type="component" value="Unassembled WGS sequence"/>
</dbReference>
<gene>
    <name evidence="2" type="ORF">RCL2_001924200</name>
</gene>
<dbReference type="EMBL" id="BLAL01000215">
    <property type="protein sequence ID" value="GES92467.1"/>
    <property type="molecule type" value="Genomic_DNA"/>
</dbReference>
<sequence length="83" mass="8877">MASKFLYFLMFLMFVSSVWSACNPNTPCKCPKGLAQGEYCGGQLPGCNRVGSVFECSPAGDTCEFGPRDSCAQCGKLQCTIST</sequence>
<feature type="signal peptide" evidence="1">
    <location>
        <begin position="1"/>
        <end position="20"/>
    </location>
</feature>
<reference evidence="2" key="1">
    <citation type="submission" date="2019-10" db="EMBL/GenBank/DDBJ databases">
        <title>Conservation and host-specific expression of non-tandemly repeated heterogenous ribosome RNA gene in arbuscular mycorrhizal fungi.</title>
        <authorList>
            <person name="Maeda T."/>
            <person name="Kobayashi Y."/>
            <person name="Nakagawa T."/>
            <person name="Ezawa T."/>
            <person name="Yamaguchi K."/>
            <person name="Bino T."/>
            <person name="Nishimoto Y."/>
            <person name="Shigenobu S."/>
            <person name="Kawaguchi M."/>
        </authorList>
    </citation>
    <scope>NUCLEOTIDE SEQUENCE</scope>
    <source>
        <strain evidence="2">HR1</strain>
    </source>
</reference>
<proteinExistence type="predicted"/>
<organism evidence="2 3">
    <name type="scientific">Rhizophagus clarus</name>
    <dbReference type="NCBI Taxonomy" id="94130"/>
    <lineage>
        <taxon>Eukaryota</taxon>
        <taxon>Fungi</taxon>
        <taxon>Fungi incertae sedis</taxon>
        <taxon>Mucoromycota</taxon>
        <taxon>Glomeromycotina</taxon>
        <taxon>Glomeromycetes</taxon>
        <taxon>Glomerales</taxon>
        <taxon>Glomeraceae</taxon>
        <taxon>Rhizophagus</taxon>
    </lineage>
</organism>
<name>A0A8H3QV09_9GLOM</name>
<evidence type="ECO:0000313" key="2">
    <source>
        <dbReference type="EMBL" id="GES92467.1"/>
    </source>
</evidence>
<feature type="chain" id="PRO_5034686155" evidence="1">
    <location>
        <begin position="21"/>
        <end position="83"/>
    </location>
</feature>
<evidence type="ECO:0000256" key="1">
    <source>
        <dbReference type="SAM" id="SignalP"/>
    </source>
</evidence>
<evidence type="ECO:0000313" key="3">
    <source>
        <dbReference type="Proteomes" id="UP000615446"/>
    </source>
</evidence>